<dbReference type="OrthoDB" id="9782229at2"/>
<evidence type="ECO:0000256" key="2">
    <source>
        <dbReference type="ARBA" id="ARBA00023136"/>
    </source>
</evidence>
<dbReference type="AlphaFoldDB" id="I3DFF7"/>
<dbReference type="InterPro" id="IPR006665">
    <property type="entry name" value="OmpA-like"/>
</dbReference>
<comment type="subcellular location">
    <subcellularLocation>
        <location evidence="1">Cell outer membrane</location>
    </subcellularLocation>
</comment>
<dbReference type="Pfam" id="PF00691">
    <property type="entry name" value="OmpA"/>
    <property type="match status" value="1"/>
</dbReference>
<dbReference type="GO" id="GO:0009279">
    <property type="term" value="C:cell outer membrane"/>
    <property type="evidence" value="ECO:0007669"/>
    <property type="project" value="UniProtKB-SubCell"/>
</dbReference>
<dbReference type="Gene3D" id="3.30.1330.60">
    <property type="entry name" value="OmpA-like domain"/>
    <property type="match status" value="1"/>
</dbReference>
<gene>
    <name evidence="6" type="ORF">HMPREF1052_1468</name>
</gene>
<evidence type="ECO:0000256" key="4">
    <source>
        <dbReference type="PROSITE-ProRule" id="PRU00473"/>
    </source>
</evidence>
<evidence type="ECO:0000256" key="1">
    <source>
        <dbReference type="ARBA" id="ARBA00004442"/>
    </source>
</evidence>
<dbReference type="eggNOG" id="COG2885">
    <property type="taxonomic scope" value="Bacteria"/>
</dbReference>
<dbReference type="InterPro" id="IPR036737">
    <property type="entry name" value="OmpA-like_sf"/>
</dbReference>
<proteinExistence type="predicted"/>
<dbReference type="CDD" id="cd07185">
    <property type="entry name" value="OmpA_C-like"/>
    <property type="match status" value="1"/>
</dbReference>
<dbReference type="PROSITE" id="PS51123">
    <property type="entry name" value="OMPA_2"/>
    <property type="match status" value="1"/>
</dbReference>
<evidence type="ECO:0000256" key="3">
    <source>
        <dbReference type="ARBA" id="ARBA00023237"/>
    </source>
</evidence>
<dbReference type="InterPro" id="IPR006664">
    <property type="entry name" value="OMP_bac"/>
</dbReference>
<name>I3DFF7_9PAST</name>
<dbReference type="EMBL" id="AJSX01000019">
    <property type="protein sequence ID" value="EIJ70450.1"/>
    <property type="molecule type" value="Genomic_DNA"/>
</dbReference>
<dbReference type="PANTHER" id="PTHR30329:SF21">
    <property type="entry name" value="LIPOPROTEIN YIAD-RELATED"/>
    <property type="match status" value="1"/>
</dbReference>
<dbReference type="RefSeq" id="WP_005759874.1">
    <property type="nucleotide sequence ID" value="NZ_AJSX01000019.1"/>
</dbReference>
<dbReference type="PATRIC" id="fig|1095749.3.peg.791"/>
<dbReference type="Gene3D" id="3.40.1520.20">
    <property type="match status" value="1"/>
</dbReference>
<dbReference type="InterPro" id="IPR009282">
    <property type="entry name" value="DUF937"/>
</dbReference>
<dbReference type="SUPFAM" id="SSF103088">
    <property type="entry name" value="OmpA-like"/>
    <property type="match status" value="1"/>
</dbReference>
<keyword evidence="3" id="KW-0998">Cell outer membrane</keyword>
<protein>
    <submittedName>
        <fullName evidence="6">PF06078 family protein</fullName>
    </submittedName>
</protein>
<comment type="caution">
    <text evidence="6">The sequence shown here is derived from an EMBL/GenBank/DDBJ whole genome shotgun (WGS) entry which is preliminary data.</text>
</comment>
<keyword evidence="2 4" id="KW-0472">Membrane</keyword>
<dbReference type="PANTHER" id="PTHR30329">
    <property type="entry name" value="STATOR ELEMENT OF FLAGELLAR MOTOR COMPLEX"/>
    <property type="match status" value="1"/>
</dbReference>
<dbReference type="Pfam" id="PF06078">
    <property type="entry name" value="DUF937"/>
    <property type="match status" value="1"/>
</dbReference>
<organism evidence="6 7">
    <name type="scientific">Pasteurella bettyae CCUG 2042</name>
    <dbReference type="NCBI Taxonomy" id="1095749"/>
    <lineage>
        <taxon>Bacteria</taxon>
        <taxon>Pseudomonadati</taxon>
        <taxon>Pseudomonadota</taxon>
        <taxon>Gammaproteobacteria</taxon>
        <taxon>Pasteurellales</taxon>
        <taxon>Pasteurellaceae</taxon>
        <taxon>Pasteurella</taxon>
    </lineage>
</organism>
<dbReference type="InterPro" id="IPR050330">
    <property type="entry name" value="Bact_OuterMem_StrucFunc"/>
</dbReference>
<evidence type="ECO:0000313" key="6">
    <source>
        <dbReference type="EMBL" id="EIJ70450.1"/>
    </source>
</evidence>
<evidence type="ECO:0000313" key="7">
    <source>
        <dbReference type="Proteomes" id="UP000006457"/>
    </source>
</evidence>
<evidence type="ECO:0000259" key="5">
    <source>
        <dbReference type="PROSITE" id="PS51123"/>
    </source>
</evidence>
<accession>I3DFF7</accession>
<dbReference type="Proteomes" id="UP000006457">
    <property type="component" value="Unassembled WGS sequence"/>
</dbReference>
<sequence length="503" mass="52438">MNFDLSQLLQGPVRDLVLNQVTQKLGVSAENGGNLLTKGLSMILGGMVSKANTHEGAGNLFDLIKNTAFPSHANPLEALTGKADIDAENSLLDLGKSLLPSIFGTNTESVTNHLAASANTSADAAKGILGMLLPVVFSFFKGKMNSGLGVSALTGILGGLAKSVAPHLDSSALQSLGFKGSFDDVVANMARSSVTTSAAPSTATVEKKSGLGKWLVPALVLLAALFGYKSCSTDSADKTAATQTASTTQAPEAKAVAEVKTVEGLGNLAWNKTDKDLTVSGTVQNDSIKASLLEAFKGLAGGLPLVDKLMVDPQTGKFAFSDFAGLANLFKNFPGVSGSFADKVLNLVGSVESDSAKSSLVDGVKSVLGNLFSVNADAVKVVEPEAKEIADMSLANLDLDIVFATGSSDINPRYFRRLNALAKYFVENNRRGEIAGYTDNVGDAAANQKLSEARANAIRNYLVSQGVPADALVAVGYGQDNPIADNNTEEGRAKNRRIEFRTR</sequence>
<reference evidence="6 7" key="1">
    <citation type="submission" date="2012-03" db="EMBL/GenBank/DDBJ databases">
        <authorList>
            <person name="Harkins D.M."/>
            <person name="Madupu R."/>
            <person name="Durkin A.S."/>
            <person name="Torralba M."/>
            <person name="Methe B."/>
            <person name="Sutton G.G."/>
            <person name="Nelson K.E."/>
        </authorList>
    </citation>
    <scope>NUCLEOTIDE SEQUENCE [LARGE SCALE GENOMIC DNA]</scope>
    <source>
        <strain evidence="6 7">CCUG 2042</strain>
    </source>
</reference>
<feature type="domain" description="OmpA-like" evidence="5">
    <location>
        <begin position="390"/>
        <end position="503"/>
    </location>
</feature>
<keyword evidence="7" id="KW-1185">Reference proteome</keyword>
<dbReference type="PRINTS" id="PR01021">
    <property type="entry name" value="OMPADOMAIN"/>
</dbReference>